<dbReference type="EMBL" id="CM039434">
    <property type="protein sequence ID" value="KAI4323708.1"/>
    <property type="molecule type" value="Genomic_DNA"/>
</dbReference>
<accession>A0ACB9MI79</accession>
<evidence type="ECO:0000313" key="1">
    <source>
        <dbReference type="EMBL" id="KAI4323708.1"/>
    </source>
</evidence>
<reference evidence="1 2" key="1">
    <citation type="journal article" date="2022" name="DNA Res.">
        <title>Chromosomal-level genome assembly of the orchid tree Bauhinia variegata (Leguminosae; Cercidoideae) supports the allotetraploid origin hypothesis of Bauhinia.</title>
        <authorList>
            <person name="Zhong Y."/>
            <person name="Chen Y."/>
            <person name="Zheng D."/>
            <person name="Pang J."/>
            <person name="Liu Y."/>
            <person name="Luo S."/>
            <person name="Meng S."/>
            <person name="Qian L."/>
            <person name="Wei D."/>
            <person name="Dai S."/>
            <person name="Zhou R."/>
        </authorList>
    </citation>
    <scope>NUCLEOTIDE SEQUENCE [LARGE SCALE GENOMIC DNA]</scope>
    <source>
        <strain evidence="1">BV-YZ2020</strain>
    </source>
</reference>
<proteinExistence type="predicted"/>
<organism evidence="1 2">
    <name type="scientific">Bauhinia variegata</name>
    <name type="common">Purple orchid tree</name>
    <name type="synonym">Phanera variegata</name>
    <dbReference type="NCBI Taxonomy" id="167791"/>
    <lineage>
        <taxon>Eukaryota</taxon>
        <taxon>Viridiplantae</taxon>
        <taxon>Streptophyta</taxon>
        <taxon>Embryophyta</taxon>
        <taxon>Tracheophyta</taxon>
        <taxon>Spermatophyta</taxon>
        <taxon>Magnoliopsida</taxon>
        <taxon>eudicotyledons</taxon>
        <taxon>Gunneridae</taxon>
        <taxon>Pentapetalae</taxon>
        <taxon>rosids</taxon>
        <taxon>fabids</taxon>
        <taxon>Fabales</taxon>
        <taxon>Fabaceae</taxon>
        <taxon>Cercidoideae</taxon>
        <taxon>Cercideae</taxon>
        <taxon>Bauhiniinae</taxon>
        <taxon>Bauhinia</taxon>
    </lineage>
</organism>
<keyword evidence="2" id="KW-1185">Reference proteome</keyword>
<name>A0ACB9MI79_BAUVA</name>
<evidence type="ECO:0000313" key="2">
    <source>
        <dbReference type="Proteomes" id="UP000828941"/>
    </source>
</evidence>
<comment type="caution">
    <text evidence="1">The sequence shown here is derived from an EMBL/GenBank/DDBJ whole genome shotgun (WGS) entry which is preliminary data.</text>
</comment>
<gene>
    <name evidence="1" type="ORF">L6164_023293</name>
</gene>
<protein>
    <submittedName>
        <fullName evidence="1">Uncharacterized protein</fullName>
    </submittedName>
</protein>
<dbReference type="Proteomes" id="UP000828941">
    <property type="component" value="Chromosome 9"/>
</dbReference>
<sequence>MASTKRRTSDAVYEKFQPVKDFMETPEVYFLYIHLPGFTREQIKISYVDSKKSLSISGEKPTESKKWINFQEEIDVPSNCEVNRIQGKFVKETLTVTMPKKFSTQVDPTYEEFHPEVSNIENPDAYIWQVYVPGFPEDKLEVRYKFPTKTVIISGEKSEADNKCSRFSEIIHLHENCELSRLHAKLDQEILTVTVPKKVITPVVPKEELRASKEEISQDPSIGAAYEEFQPKSKITGNRNAYHLQIHLPGFTRDQAKIEYVTTKTLRISGEKPEIGNKWSRFSEAFPVPEDYEVDRIENKFVQGILTITIPKKIITLVVPKEQKTSKQEISQDPSHEDEKSQNQSVMKESVPTYSGKVLPALRKQTEEKTVVADARKERATMKEVKESYEEPSESRNPKKGLSGIEEKESKEDNQCLAKVTGYSPPRTSKREKETTGKVPAGNEGKCKKDMIEAARKGIKDESTAATMALKGMREGTLEDEEKNLLLNMGAAAVAVIAALGVYVSYRFVSSEKS</sequence>